<keyword evidence="1" id="KW-1133">Transmembrane helix</keyword>
<keyword evidence="3" id="KW-1185">Reference proteome</keyword>
<feature type="transmembrane region" description="Helical" evidence="1">
    <location>
        <begin position="6"/>
        <end position="21"/>
    </location>
</feature>
<name>A0A0L6JQ97_9FIRM</name>
<comment type="caution">
    <text evidence="2">The sequence shown here is derived from an EMBL/GenBank/DDBJ whole genome shotgun (WGS) entry which is preliminary data.</text>
</comment>
<evidence type="ECO:0008006" key="4">
    <source>
        <dbReference type="Google" id="ProtNLM"/>
    </source>
</evidence>
<organism evidence="2 3">
    <name type="scientific">Pseudobacteroides cellulosolvens ATCC 35603 = DSM 2933</name>
    <dbReference type="NCBI Taxonomy" id="398512"/>
    <lineage>
        <taxon>Bacteria</taxon>
        <taxon>Bacillati</taxon>
        <taxon>Bacillota</taxon>
        <taxon>Clostridia</taxon>
        <taxon>Eubacteriales</taxon>
        <taxon>Oscillospiraceae</taxon>
        <taxon>Pseudobacteroides</taxon>
    </lineage>
</organism>
<evidence type="ECO:0000313" key="2">
    <source>
        <dbReference type="EMBL" id="KNY27963.1"/>
    </source>
</evidence>
<keyword evidence="1" id="KW-0812">Transmembrane</keyword>
<dbReference type="AlphaFoldDB" id="A0A0L6JQ97"/>
<dbReference type="STRING" id="398512.Bccel_3234"/>
<keyword evidence="1" id="KW-0472">Membrane</keyword>
<dbReference type="RefSeq" id="WP_081926816.1">
    <property type="nucleotide sequence ID" value="NZ_JQKC01000008.1"/>
</dbReference>
<evidence type="ECO:0000313" key="3">
    <source>
        <dbReference type="Proteomes" id="UP000036923"/>
    </source>
</evidence>
<dbReference type="Pfam" id="PF12669">
    <property type="entry name" value="FeoB_associated"/>
    <property type="match status" value="1"/>
</dbReference>
<reference evidence="3" key="1">
    <citation type="submission" date="2015-07" db="EMBL/GenBank/DDBJ databases">
        <title>Near-Complete Genome Sequence of the Cellulolytic Bacterium Bacteroides (Pseudobacteroides) cellulosolvens ATCC 35603.</title>
        <authorList>
            <person name="Dassa B."/>
            <person name="Utturkar S.M."/>
            <person name="Klingeman D.M."/>
            <person name="Hurt R.A."/>
            <person name="Keller M."/>
            <person name="Xu J."/>
            <person name="Reddy Y.H.K."/>
            <person name="Borovok I."/>
            <person name="Grinberg I.R."/>
            <person name="Lamed R."/>
            <person name="Zhivin O."/>
            <person name="Bayer E.A."/>
            <person name="Brown S.D."/>
        </authorList>
    </citation>
    <scope>NUCLEOTIDE SEQUENCE [LARGE SCALE GENOMIC DNA]</scope>
    <source>
        <strain evidence="3">DSM 2933</strain>
    </source>
</reference>
<accession>A0A0L6JQ97</accession>
<gene>
    <name evidence="2" type="ORF">Bccel_3234</name>
</gene>
<protein>
    <recommendedName>
        <fullName evidence="4">FeoB-associated Cys-rich membrane protein</fullName>
    </recommendedName>
</protein>
<dbReference type="Proteomes" id="UP000036923">
    <property type="component" value="Unassembled WGS sequence"/>
</dbReference>
<sequence length="47" mass="5001">MDSTWLIPILAGALAALYIGYKVRKAFKNGQCGSCCSSCSSNCKKPD</sequence>
<evidence type="ECO:0000256" key="1">
    <source>
        <dbReference type="SAM" id="Phobius"/>
    </source>
</evidence>
<dbReference type="EMBL" id="LGTC01000001">
    <property type="protein sequence ID" value="KNY27963.1"/>
    <property type="molecule type" value="Genomic_DNA"/>
</dbReference>
<proteinExistence type="predicted"/>